<dbReference type="InterPro" id="IPR050194">
    <property type="entry name" value="Glycosyltransferase_grp1"/>
</dbReference>
<protein>
    <submittedName>
        <fullName evidence="2">Glycosyltransferase involved in cell wall bisynthesis</fullName>
    </submittedName>
</protein>
<keyword evidence="2" id="KW-0808">Transferase</keyword>
<dbReference type="GO" id="GO:0016757">
    <property type="term" value="F:glycosyltransferase activity"/>
    <property type="evidence" value="ECO:0007669"/>
    <property type="project" value="InterPro"/>
</dbReference>
<dbReference type="PANTHER" id="PTHR45947">
    <property type="entry name" value="SULFOQUINOVOSYL TRANSFERASE SQD2"/>
    <property type="match status" value="1"/>
</dbReference>
<dbReference type="SUPFAM" id="SSF53756">
    <property type="entry name" value="UDP-Glycosyltransferase/glycogen phosphorylase"/>
    <property type="match status" value="1"/>
</dbReference>
<name>A0A1I2H1X5_9BACT</name>
<dbReference type="OrthoDB" id="9790710at2"/>
<keyword evidence="3" id="KW-1185">Reference proteome</keyword>
<dbReference type="EMBL" id="FONY01000021">
    <property type="protein sequence ID" value="SFF24105.1"/>
    <property type="molecule type" value="Genomic_DNA"/>
</dbReference>
<dbReference type="Pfam" id="PF00534">
    <property type="entry name" value="Glycos_transf_1"/>
    <property type="match status" value="1"/>
</dbReference>
<evidence type="ECO:0000313" key="2">
    <source>
        <dbReference type="EMBL" id="SFF24105.1"/>
    </source>
</evidence>
<dbReference type="STRING" id="1003.SAMN04488541_102173"/>
<proteinExistence type="predicted"/>
<sequence length="375" mass="43302">MKKVAIFYRFLPQYRVDFYNKLRESLAEEGVELSLIYGKSIDGNAAKKDEVDLPWATYVQHKIIKIAGIDFIWQPYLKYVKDKDLVIVEQANKLIVNYILIFYRYFAKFKLAQWGHGRNMQIDEKSLANRFKNKLITACDWWFPYTEGVKQYIVDKGFDKNKITVVQNAIDTVTLSKEYDALPQSQVEELKSQLGIDSENIGIYCGGIYEEKRIDFLIEACDKIKKQIPDFHLIVLGSGKDAFKVKEAQVTRSWLHYLGAKFGAERIPYFKMSSIFLMPGLVGLAILDCFATKTPMFTTTYPYHSPEIEYLVNNENGVITENNIEAYVNGVVEVLKDKSKLEKLIQGCEKARTIYNNENMVNNFKNGILKCINQN</sequence>
<dbReference type="PANTHER" id="PTHR45947:SF3">
    <property type="entry name" value="SULFOQUINOVOSYL TRANSFERASE SQD2"/>
    <property type="match status" value="1"/>
</dbReference>
<dbReference type="CDD" id="cd03801">
    <property type="entry name" value="GT4_PimA-like"/>
    <property type="match status" value="1"/>
</dbReference>
<gene>
    <name evidence="2" type="ORF">SAMN04488541_102173</name>
</gene>
<dbReference type="InterPro" id="IPR001296">
    <property type="entry name" value="Glyco_trans_1"/>
</dbReference>
<reference evidence="3" key="1">
    <citation type="submission" date="2016-10" db="EMBL/GenBank/DDBJ databases">
        <authorList>
            <person name="Varghese N."/>
            <person name="Submissions S."/>
        </authorList>
    </citation>
    <scope>NUCLEOTIDE SEQUENCE [LARGE SCALE GENOMIC DNA]</scope>
    <source>
        <strain>GEY</strain>
        <strain evidence="3">DSM 9560</strain>
    </source>
</reference>
<evidence type="ECO:0000313" key="3">
    <source>
        <dbReference type="Proteomes" id="UP000199513"/>
    </source>
</evidence>
<evidence type="ECO:0000259" key="1">
    <source>
        <dbReference type="Pfam" id="PF00534"/>
    </source>
</evidence>
<organism evidence="2 3">
    <name type="scientific">Thermoflexibacter ruber</name>
    <dbReference type="NCBI Taxonomy" id="1003"/>
    <lineage>
        <taxon>Bacteria</taxon>
        <taxon>Pseudomonadati</taxon>
        <taxon>Bacteroidota</taxon>
        <taxon>Cytophagia</taxon>
        <taxon>Cytophagales</taxon>
        <taxon>Thermoflexibacteraceae</taxon>
        <taxon>Thermoflexibacter</taxon>
    </lineage>
</organism>
<dbReference type="AlphaFoldDB" id="A0A1I2H1X5"/>
<feature type="domain" description="Glycosyl transferase family 1" evidence="1">
    <location>
        <begin position="188"/>
        <end position="346"/>
    </location>
</feature>
<dbReference type="Gene3D" id="3.40.50.2000">
    <property type="entry name" value="Glycogen Phosphorylase B"/>
    <property type="match status" value="2"/>
</dbReference>
<dbReference type="RefSeq" id="WP_091545899.1">
    <property type="nucleotide sequence ID" value="NZ_FONY01000021.1"/>
</dbReference>
<accession>A0A1I2H1X5</accession>
<dbReference type="Proteomes" id="UP000199513">
    <property type="component" value="Unassembled WGS sequence"/>
</dbReference>